<evidence type="ECO:0000313" key="2">
    <source>
        <dbReference type="Proteomes" id="UP000298663"/>
    </source>
</evidence>
<proteinExistence type="predicted"/>
<dbReference type="EMBL" id="AZBU02000005">
    <property type="protein sequence ID" value="TKR76271.1"/>
    <property type="molecule type" value="Genomic_DNA"/>
</dbReference>
<evidence type="ECO:0000313" key="1">
    <source>
        <dbReference type="EMBL" id="TKR76271.1"/>
    </source>
</evidence>
<sequence length="82" mass="9556">MIPVYPTVSYRRARLPPRDIIFSARFAELQRANKSSTTQSPFPSYHNNPKTCGAGSCCELWRICQKRRREVGQIKSVWKRDL</sequence>
<dbReference type="AlphaFoldDB" id="A0A4U5N1W7"/>
<gene>
    <name evidence="1" type="ORF">L596_017432</name>
</gene>
<protein>
    <submittedName>
        <fullName evidence="1">Uncharacterized protein</fullName>
    </submittedName>
</protein>
<dbReference type="Proteomes" id="UP000298663">
    <property type="component" value="Unassembled WGS sequence"/>
</dbReference>
<comment type="caution">
    <text evidence="1">The sequence shown here is derived from an EMBL/GenBank/DDBJ whole genome shotgun (WGS) entry which is preliminary data.</text>
</comment>
<accession>A0A4U5N1W7</accession>
<keyword evidence="2" id="KW-1185">Reference proteome</keyword>
<organism evidence="1 2">
    <name type="scientific">Steinernema carpocapsae</name>
    <name type="common">Entomopathogenic nematode</name>
    <dbReference type="NCBI Taxonomy" id="34508"/>
    <lineage>
        <taxon>Eukaryota</taxon>
        <taxon>Metazoa</taxon>
        <taxon>Ecdysozoa</taxon>
        <taxon>Nematoda</taxon>
        <taxon>Chromadorea</taxon>
        <taxon>Rhabditida</taxon>
        <taxon>Tylenchina</taxon>
        <taxon>Panagrolaimomorpha</taxon>
        <taxon>Strongyloidoidea</taxon>
        <taxon>Steinernematidae</taxon>
        <taxon>Steinernema</taxon>
    </lineage>
</organism>
<name>A0A4U5N1W7_STECR</name>
<reference evidence="1 2" key="1">
    <citation type="journal article" date="2015" name="Genome Biol.">
        <title>Comparative genomics of Steinernema reveals deeply conserved gene regulatory networks.</title>
        <authorList>
            <person name="Dillman A.R."/>
            <person name="Macchietto M."/>
            <person name="Porter C.F."/>
            <person name="Rogers A."/>
            <person name="Williams B."/>
            <person name="Antoshechkin I."/>
            <person name="Lee M.M."/>
            <person name="Goodwin Z."/>
            <person name="Lu X."/>
            <person name="Lewis E.E."/>
            <person name="Goodrich-Blair H."/>
            <person name="Stock S.P."/>
            <person name="Adams B.J."/>
            <person name="Sternberg P.W."/>
            <person name="Mortazavi A."/>
        </authorList>
    </citation>
    <scope>NUCLEOTIDE SEQUENCE [LARGE SCALE GENOMIC DNA]</scope>
    <source>
        <strain evidence="1 2">ALL</strain>
    </source>
</reference>
<reference evidence="1 2" key="2">
    <citation type="journal article" date="2019" name="G3 (Bethesda)">
        <title>Hybrid Assembly of the Genome of the Entomopathogenic Nematode Steinernema carpocapsae Identifies the X-Chromosome.</title>
        <authorList>
            <person name="Serra L."/>
            <person name="Macchietto M."/>
            <person name="Macias-Munoz A."/>
            <person name="McGill C.J."/>
            <person name="Rodriguez I.M."/>
            <person name="Rodriguez B."/>
            <person name="Murad R."/>
            <person name="Mortazavi A."/>
        </authorList>
    </citation>
    <scope>NUCLEOTIDE SEQUENCE [LARGE SCALE GENOMIC DNA]</scope>
    <source>
        <strain evidence="1 2">ALL</strain>
    </source>
</reference>